<keyword evidence="1" id="KW-0732">Signal</keyword>
<dbReference type="InterPro" id="IPR025485">
    <property type="entry name" value="DUF4377"/>
</dbReference>
<evidence type="ECO:0000259" key="2">
    <source>
        <dbReference type="Pfam" id="PF14302"/>
    </source>
</evidence>
<comment type="caution">
    <text evidence="3">The sequence shown here is derived from an EMBL/GenBank/DDBJ whole genome shotgun (WGS) entry which is preliminary data.</text>
</comment>
<accession>A0A6I0MJI7</accession>
<dbReference type="PROSITE" id="PS51257">
    <property type="entry name" value="PROKAR_LIPOPROTEIN"/>
    <property type="match status" value="1"/>
</dbReference>
<reference evidence="3 4" key="1">
    <citation type="journal article" date="2019" name="Nat. Med.">
        <title>A library of human gut bacterial isolates paired with longitudinal multiomics data enables mechanistic microbiome research.</title>
        <authorList>
            <person name="Poyet M."/>
            <person name="Groussin M."/>
            <person name="Gibbons S.M."/>
            <person name="Avila-Pacheco J."/>
            <person name="Jiang X."/>
            <person name="Kearney S.M."/>
            <person name="Perrotta A.R."/>
            <person name="Berdy B."/>
            <person name="Zhao S."/>
            <person name="Lieberman T.D."/>
            <person name="Swanson P.K."/>
            <person name="Smith M."/>
            <person name="Roesemann S."/>
            <person name="Alexander J.E."/>
            <person name="Rich S.A."/>
            <person name="Livny J."/>
            <person name="Vlamakis H."/>
            <person name="Clish C."/>
            <person name="Bullock K."/>
            <person name="Deik A."/>
            <person name="Scott J."/>
            <person name="Pierce K.A."/>
            <person name="Xavier R.J."/>
            <person name="Alm E.J."/>
        </authorList>
    </citation>
    <scope>NUCLEOTIDE SEQUENCE [LARGE SCALE GENOMIC DNA]</scope>
    <source>
        <strain evidence="3 4">BIOML-A188</strain>
    </source>
</reference>
<dbReference type="EMBL" id="WCSY01000066">
    <property type="protein sequence ID" value="KAB4303770.1"/>
    <property type="molecule type" value="Genomic_DNA"/>
</dbReference>
<evidence type="ECO:0000256" key="1">
    <source>
        <dbReference type="SAM" id="SignalP"/>
    </source>
</evidence>
<protein>
    <submittedName>
        <fullName evidence="3">DUF4377 domain-containing protein</fullName>
    </submittedName>
</protein>
<feature type="signal peptide" evidence="1">
    <location>
        <begin position="1"/>
        <end position="23"/>
    </location>
</feature>
<proteinExistence type="predicted"/>
<gene>
    <name evidence="3" type="ORF">GAO51_29710</name>
</gene>
<feature type="domain" description="DUF4377" evidence="2">
    <location>
        <begin position="61"/>
        <end position="120"/>
    </location>
</feature>
<feature type="chain" id="PRO_5030152904" evidence="1">
    <location>
        <begin position="24"/>
        <end position="297"/>
    </location>
</feature>
<name>A0A6I0MJI7_BACT4</name>
<evidence type="ECO:0000313" key="4">
    <source>
        <dbReference type="Proteomes" id="UP000440614"/>
    </source>
</evidence>
<organism evidence="3 4">
    <name type="scientific">Bacteroides thetaiotaomicron</name>
    <dbReference type="NCBI Taxonomy" id="818"/>
    <lineage>
        <taxon>Bacteria</taxon>
        <taxon>Pseudomonadati</taxon>
        <taxon>Bacteroidota</taxon>
        <taxon>Bacteroidia</taxon>
        <taxon>Bacteroidales</taxon>
        <taxon>Bacteroidaceae</taxon>
        <taxon>Bacteroides</taxon>
    </lineage>
</organism>
<dbReference type="AlphaFoldDB" id="A0A6I0MJI7"/>
<sequence>MKTRHFWGALALLLCSFSFIGCSNDDEEEGKKVTDYKELVLTVASKKIPGIIMGGNSVVSELYAVKKEQADEWIAYGGIAGFEYEKGYEYKIKVSETTYLDYAMGDPAWTERDLLEVISKEQKESEGLPLHFIPDAYYKRFPLPEYRYAVEAENKSPIEEDLKANSILPKEYHYMLYSNIDGYRKLIGIKEDNNVFGPYTVKSTSKKPGDMPESYKILPPDGKVASAGEWTFLDKSDNTTNYPSFDVFIVRPTKIKSIDRTPYVVYLYKDLTKHYQNKYPEAGAKTVVVSYKLLFSI</sequence>
<dbReference type="Proteomes" id="UP000440614">
    <property type="component" value="Unassembled WGS sequence"/>
</dbReference>
<dbReference type="Pfam" id="PF14302">
    <property type="entry name" value="DUF4377"/>
    <property type="match status" value="1"/>
</dbReference>
<evidence type="ECO:0000313" key="3">
    <source>
        <dbReference type="EMBL" id="KAB4303770.1"/>
    </source>
</evidence>